<dbReference type="Proteomes" id="UP000001932">
    <property type="component" value="Plasmid pSG2"/>
</dbReference>
<accession>Q2NPZ4</accession>
<dbReference type="InterPro" id="IPR025581">
    <property type="entry name" value="DUF4354"/>
</dbReference>
<gene>
    <name evidence="1" type="ordered locus">SGP2_0020</name>
</gene>
<reference evidence="1 2" key="1">
    <citation type="journal article" date="2006" name="Genome Res.">
        <title>Massive genome erosion and functional adaptations provide insights into the symbiotic lifestyle of Sodalis glossinidius in the tsetse host.</title>
        <authorList>
            <person name="Toh H."/>
            <person name="Weiss B.L."/>
            <person name="Perkin S.A.H."/>
            <person name="Yamashita A."/>
            <person name="Oshima K."/>
            <person name="Hattori M."/>
            <person name="Aksoy S."/>
        </authorList>
    </citation>
    <scope>NUCLEOTIDE SEQUENCE [LARGE SCALE GENOMIC DNA]</scope>
    <source>
        <strain evidence="2">morsitans</strain>
    </source>
</reference>
<dbReference type="AlphaFoldDB" id="Q2NPZ4"/>
<proteinExistence type="predicted"/>
<dbReference type="KEGG" id="sgl:SGP2_0020"/>
<geneLocation type="plasmid" evidence="1 2">
    <name>pSG2</name>
</geneLocation>
<evidence type="ECO:0000313" key="2">
    <source>
        <dbReference type="Proteomes" id="UP000001932"/>
    </source>
</evidence>
<dbReference type="HOGENOM" id="CLU_2865452_0_0_6"/>
<dbReference type="EMBL" id="AP008234">
    <property type="protein sequence ID" value="BAE75781.1"/>
    <property type="molecule type" value="Genomic_DNA"/>
</dbReference>
<dbReference type="OrthoDB" id="5593336at2"/>
<keyword evidence="1" id="KW-0614">Plasmid</keyword>
<evidence type="ECO:0000313" key="1">
    <source>
        <dbReference type="EMBL" id="BAE75781.1"/>
    </source>
</evidence>
<keyword evidence="2" id="KW-1185">Reference proteome</keyword>
<dbReference type="Pfam" id="PF14263">
    <property type="entry name" value="DUF4354"/>
    <property type="match status" value="1"/>
</dbReference>
<name>Q2NPZ4_SODGM</name>
<organism evidence="1 2">
    <name type="scientific">Sodalis glossinidius (strain morsitans)</name>
    <dbReference type="NCBI Taxonomy" id="343509"/>
    <lineage>
        <taxon>Bacteria</taxon>
        <taxon>Pseudomonadati</taxon>
        <taxon>Pseudomonadota</taxon>
        <taxon>Gammaproteobacteria</taxon>
        <taxon>Enterobacterales</taxon>
        <taxon>Bruguierivoracaceae</taxon>
        <taxon>Sodalis</taxon>
    </lineage>
</organism>
<sequence>MCLKAYNGHGKSFKLDTIDDTLTTEKLAPKKTLKGIAVFSSNDESVYDASMVKLSDDCDSHDNK</sequence>
<protein>
    <submittedName>
        <fullName evidence="1">Uncharacterized protein</fullName>
    </submittedName>
</protein>
<dbReference type="Gene3D" id="2.60.40.4110">
    <property type="entry name" value="Protein of unknown function DUF4354"/>
    <property type="match status" value="1"/>
</dbReference>